<feature type="domain" description="Post-transcriptional regulator MKT1 C-terminal" evidence="4">
    <location>
        <begin position="483"/>
        <end position="716"/>
    </location>
</feature>
<evidence type="ECO:0000259" key="3">
    <source>
        <dbReference type="Pfam" id="PF00752"/>
    </source>
</evidence>
<keyword evidence="7" id="KW-1185">Reference proteome</keyword>
<evidence type="ECO:0008006" key="8">
    <source>
        <dbReference type="Google" id="ProtNLM"/>
    </source>
</evidence>
<dbReference type="GO" id="GO:0003730">
    <property type="term" value="F:mRNA 3'-UTR binding"/>
    <property type="evidence" value="ECO:0007669"/>
    <property type="project" value="TreeGrafter"/>
</dbReference>
<dbReference type="Pfam" id="PF12246">
    <property type="entry name" value="MKT1_C"/>
    <property type="match status" value="1"/>
</dbReference>
<dbReference type="STRING" id="212818.A0A0D1ZE01"/>
<dbReference type="Gene3D" id="3.40.50.1010">
    <property type="entry name" value="5'-nuclease"/>
    <property type="match status" value="1"/>
</dbReference>
<reference evidence="6 7" key="1">
    <citation type="submission" date="2015-01" db="EMBL/GenBank/DDBJ databases">
        <title>The Genome Sequence of Exophiala mesophila CBS40295.</title>
        <authorList>
            <consortium name="The Broad Institute Genomics Platform"/>
            <person name="Cuomo C."/>
            <person name="de Hoog S."/>
            <person name="Gorbushina A."/>
            <person name="Stielow B."/>
            <person name="Teixiera M."/>
            <person name="Abouelleil A."/>
            <person name="Chapman S.B."/>
            <person name="Priest M."/>
            <person name="Young S.K."/>
            <person name="Wortman J."/>
            <person name="Nusbaum C."/>
            <person name="Birren B."/>
        </authorList>
    </citation>
    <scope>NUCLEOTIDE SEQUENCE [LARGE SCALE GENOMIC DNA]</scope>
    <source>
        <strain evidence="6 7">CBS 40295</strain>
    </source>
</reference>
<accession>A0A0D1ZE01</accession>
<dbReference type="PANTHER" id="PTHR11081">
    <property type="entry name" value="FLAP ENDONUCLEASE FAMILY MEMBER"/>
    <property type="match status" value="1"/>
</dbReference>
<dbReference type="OrthoDB" id="17262at2759"/>
<dbReference type="CDD" id="cd09902">
    <property type="entry name" value="H3TH_MKT1"/>
    <property type="match status" value="1"/>
</dbReference>
<organism evidence="6 7">
    <name type="scientific">Exophiala mesophila</name>
    <name type="common">Black yeast-like fungus</name>
    <dbReference type="NCBI Taxonomy" id="212818"/>
    <lineage>
        <taxon>Eukaryota</taxon>
        <taxon>Fungi</taxon>
        <taxon>Dikarya</taxon>
        <taxon>Ascomycota</taxon>
        <taxon>Pezizomycotina</taxon>
        <taxon>Eurotiomycetes</taxon>
        <taxon>Chaetothyriomycetidae</taxon>
        <taxon>Chaetothyriales</taxon>
        <taxon>Herpotrichiellaceae</taxon>
        <taxon>Exophiala</taxon>
    </lineage>
</organism>
<evidence type="ECO:0000313" key="6">
    <source>
        <dbReference type="EMBL" id="KIV92932.1"/>
    </source>
</evidence>
<evidence type="ECO:0000313" key="7">
    <source>
        <dbReference type="Proteomes" id="UP000054302"/>
    </source>
</evidence>
<sequence>MSVPIQKFDSWASKHVDFCQLQSLKDAVIGVDASYYLDLRLNGNNEEPLKHALGGLPFCHKKAVEDDIALLRQHGVTPIFVFNGLDFVNKSKPDSLSVDSKRVQDEAWHHYLSGDSKKTVADFGKAKYPIDIMTRPLQKILIENKVEFIVAPYSATAQLAYLLNLPDQYIDAVMASTEAFLFGVDKIVTDINHNKSTLSLLARHTCEDVLKVNIDTLRDAQLLLGTSYTPIFPVLEGMATGKPVTIVDAINLLNSVNKSVIQLCGFHRDHPQVQALNYSTRYKKAIMTIRHHVVLEKSGVVAPLNFDTAPGDVHEFVGQRLPEELFFYISRGILGSQIPNWLTSGEIVLSLPGGVLDSEPYRRLVIESLNPLRTEALKILAESLHYYYQSRVVKVDPWVPQDTSSLTIEIRNTSPFKMKLSPWKVRGSDIESIFAESGHDSAFLSCLRALKDPSFAEKTIGPVKVPHPALRTTDEVIANTIFRFLHVRGFVDDKHQLTTWGKALEAALSVADEEQAIVGIEMLRLGLFTGNFATGTPVAKTDKDYPRKVFTNLISKTACLGRIRHKPMGFVGPLDRQLLTYAWKITAVRRSLRDLLETVLTSMFLNGDVDRDRDDWTVIVQRLPFAGDNGSGLGIAAKTYLDAVSEDAEPTDALKTAIKHQEGKYNWFQQLRGNGHLTKSLDQAWTLWDAIYVASQVPGTEVKEAKLFSDANEWLAIRR</sequence>
<dbReference type="EMBL" id="KN847522">
    <property type="protein sequence ID" value="KIV92932.1"/>
    <property type="molecule type" value="Genomic_DNA"/>
</dbReference>
<dbReference type="InterPro" id="IPR022040">
    <property type="entry name" value="MKT1_N"/>
</dbReference>
<dbReference type="RefSeq" id="XP_016224506.1">
    <property type="nucleotide sequence ID" value="XM_016368718.1"/>
</dbReference>
<dbReference type="CDD" id="cd09858">
    <property type="entry name" value="PIN_MKT1"/>
    <property type="match status" value="1"/>
</dbReference>
<dbReference type="PANTHER" id="PTHR11081:SF32">
    <property type="entry name" value="POST-TRANSCRIPTIONAL REGULATOR MKT1"/>
    <property type="match status" value="1"/>
</dbReference>
<dbReference type="OMA" id="RFYQTKV"/>
<proteinExistence type="inferred from homology"/>
<dbReference type="Pfam" id="PF12247">
    <property type="entry name" value="MKT1_N"/>
    <property type="match status" value="1"/>
</dbReference>
<comment type="similarity">
    <text evidence="2">Belongs to the XPG/RAD2 endonuclease family.</text>
</comment>
<keyword evidence="1" id="KW-0810">Translation regulation</keyword>
<evidence type="ECO:0000256" key="2">
    <source>
        <dbReference type="ARBA" id="ARBA00024023"/>
    </source>
</evidence>
<feature type="domain" description="Post-transcriptional regulator MKT1 N-terminal" evidence="5">
    <location>
        <begin position="310"/>
        <end position="398"/>
    </location>
</feature>
<gene>
    <name evidence="6" type="ORF">PV10_04188</name>
</gene>
<dbReference type="InterPro" id="IPR006085">
    <property type="entry name" value="XPG_DNA_repair_N"/>
</dbReference>
<dbReference type="InterPro" id="IPR022039">
    <property type="entry name" value="MKT1_C"/>
</dbReference>
<dbReference type="HOGENOM" id="CLU_378548_0_0_1"/>
<dbReference type="Pfam" id="PF00752">
    <property type="entry name" value="XPG_N"/>
    <property type="match status" value="1"/>
</dbReference>
<dbReference type="SUPFAM" id="SSF88723">
    <property type="entry name" value="PIN domain-like"/>
    <property type="match status" value="1"/>
</dbReference>
<dbReference type="GeneID" id="27322033"/>
<dbReference type="GO" id="GO:0004518">
    <property type="term" value="F:nuclease activity"/>
    <property type="evidence" value="ECO:0007669"/>
    <property type="project" value="InterPro"/>
</dbReference>
<dbReference type="GO" id="GO:0006417">
    <property type="term" value="P:regulation of translation"/>
    <property type="evidence" value="ECO:0007669"/>
    <property type="project" value="UniProtKB-KW"/>
</dbReference>
<dbReference type="Proteomes" id="UP000054302">
    <property type="component" value="Unassembled WGS sequence"/>
</dbReference>
<dbReference type="AlphaFoldDB" id="A0A0D1ZE01"/>
<protein>
    <recommendedName>
        <fullName evidence="8">XPG-I domain-containing protein</fullName>
    </recommendedName>
</protein>
<dbReference type="InterPro" id="IPR037314">
    <property type="entry name" value="MKT1_H3TH"/>
</dbReference>
<dbReference type="VEuPathDB" id="FungiDB:PV10_04188"/>
<dbReference type="InterPro" id="IPR006084">
    <property type="entry name" value="XPG/Rad2"/>
</dbReference>
<name>A0A0D1ZE01_EXOME</name>
<evidence type="ECO:0000259" key="5">
    <source>
        <dbReference type="Pfam" id="PF12247"/>
    </source>
</evidence>
<dbReference type="InterPro" id="IPR029060">
    <property type="entry name" value="PIN-like_dom_sf"/>
</dbReference>
<evidence type="ECO:0000256" key="1">
    <source>
        <dbReference type="ARBA" id="ARBA00022845"/>
    </source>
</evidence>
<feature type="domain" description="XPG N-terminal" evidence="3">
    <location>
        <begin position="16"/>
        <end position="92"/>
    </location>
</feature>
<evidence type="ECO:0000259" key="4">
    <source>
        <dbReference type="Pfam" id="PF12246"/>
    </source>
</evidence>